<dbReference type="GO" id="GO:0000166">
    <property type="term" value="F:nucleotide binding"/>
    <property type="evidence" value="ECO:0007669"/>
    <property type="project" value="InterPro"/>
</dbReference>
<protein>
    <submittedName>
        <fullName evidence="4">Putative dehydrogenase</fullName>
    </submittedName>
</protein>
<dbReference type="Gene3D" id="3.30.360.10">
    <property type="entry name" value="Dihydrodipicolinate Reductase, domain 2"/>
    <property type="match status" value="1"/>
</dbReference>
<proteinExistence type="predicted"/>
<name>A0A841ABK2_9MICO</name>
<evidence type="ECO:0000256" key="1">
    <source>
        <dbReference type="ARBA" id="ARBA00023027"/>
    </source>
</evidence>
<accession>A0A841ABK2</accession>
<reference evidence="4 5" key="1">
    <citation type="submission" date="2020-08" db="EMBL/GenBank/DDBJ databases">
        <title>Sequencing the genomes of 1000 actinobacteria strains.</title>
        <authorList>
            <person name="Klenk H.-P."/>
        </authorList>
    </citation>
    <scope>NUCLEOTIDE SEQUENCE [LARGE SCALE GENOMIC DNA]</scope>
    <source>
        <strain evidence="4 5">DSM 28796</strain>
    </source>
</reference>
<dbReference type="Pfam" id="PF22725">
    <property type="entry name" value="GFO_IDH_MocA_C3"/>
    <property type="match status" value="1"/>
</dbReference>
<dbReference type="InterPro" id="IPR051317">
    <property type="entry name" value="Gfo/Idh/MocA_oxidoreduct"/>
</dbReference>
<sequence>MSGLRIGVVGLGARGGLARHAHRPGEGSEVTVVADPSERAAVQASDWFGEDVATVGSVDELLAGHEVDAVMVLTPDHLHAEVALKTLGAGLATFCEKPMAISVEDADAMLELAMEKRARLYIGHNMRHMPVVRQMKAIVDSGRIGRVRAIWCRHFVGAGGDFYFKDWHAERAKAMSLLLQKGAHDIDVIHWLAGGFTRRVSGIGDLAVYGDITDRRDNSDRRMGDWFDPDIWPPTAQKELNPITDVEDISMLQMTLDNGVLASYQQCHFTPDYWRNYTVIGDAGRIENMGDGGGDQIHIWESRRSGPGRPDAVEVVARADGGHGGADPSLIGEFLRFARSGGATEVSAIAAREAVATGVSGAESIRAGGMPRDVPPVPEAVREYFDAGQPAEGVEPR</sequence>
<dbReference type="SUPFAM" id="SSF51735">
    <property type="entry name" value="NAD(P)-binding Rossmann-fold domains"/>
    <property type="match status" value="1"/>
</dbReference>
<evidence type="ECO:0000259" key="2">
    <source>
        <dbReference type="Pfam" id="PF01408"/>
    </source>
</evidence>
<keyword evidence="5" id="KW-1185">Reference proteome</keyword>
<dbReference type="Proteomes" id="UP000588158">
    <property type="component" value="Unassembled WGS sequence"/>
</dbReference>
<organism evidence="4 5">
    <name type="scientific">Brachybacterium aquaticum</name>
    <dbReference type="NCBI Taxonomy" id="1432564"/>
    <lineage>
        <taxon>Bacteria</taxon>
        <taxon>Bacillati</taxon>
        <taxon>Actinomycetota</taxon>
        <taxon>Actinomycetes</taxon>
        <taxon>Micrococcales</taxon>
        <taxon>Dermabacteraceae</taxon>
        <taxon>Brachybacterium</taxon>
    </lineage>
</organism>
<dbReference type="EMBL" id="JACHLZ010000001">
    <property type="protein sequence ID" value="MBB5832599.1"/>
    <property type="molecule type" value="Genomic_DNA"/>
</dbReference>
<dbReference type="AlphaFoldDB" id="A0A841ABK2"/>
<comment type="caution">
    <text evidence="4">The sequence shown here is derived from an EMBL/GenBank/DDBJ whole genome shotgun (WGS) entry which is preliminary data.</text>
</comment>
<gene>
    <name evidence="4" type="ORF">HNR70_002412</name>
</gene>
<keyword evidence="1" id="KW-0520">NAD</keyword>
<dbReference type="InterPro" id="IPR000683">
    <property type="entry name" value="Gfo/Idh/MocA-like_OxRdtase_N"/>
</dbReference>
<evidence type="ECO:0000313" key="4">
    <source>
        <dbReference type="EMBL" id="MBB5832599.1"/>
    </source>
</evidence>
<evidence type="ECO:0000313" key="5">
    <source>
        <dbReference type="Proteomes" id="UP000588158"/>
    </source>
</evidence>
<dbReference type="Pfam" id="PF01408">
    <property type="entry name" value="GFO_IDH_MocA"/>
    <property type="match status" value="1"/>
</dbReference>
<feature type="domain" description="Gfo/Idh/MocA-like oxidoreductase N-terminal" evidence="2">
    <location>
        <begin position="4"/>
        <end position="124"/>
    </location>
</feature>
<dbReference type="RefSeq" id="WP_184325898.1">
    <property type="nucleotide sequence ID" value="NZ_JACHLZ010000001.1"/>
</dbReference>
<evidence type="ECO:0000259" key="3">
    <source>
        <dbReference type="Pfam" id="PF22725"/>
    </source>
</evidence>
<dbReference type="SUPFAM" id="SSF55347">
    <property type="entry name" value="Glyceraldehyde-3-phosphate dehydrogenase-like, C-terminal domain"/>
    <property type="match status" value="1"/>
</dbReference>
<dbReference type="PANTHER" id="PTHR43708:SF8">
    <property type="entry name" value="OXIDOREDUCTASE"/>
    <property type="match status" value="1"/>
</dbReference>
<feature type="domain" description="GFO/IDH/MocA-like oxidoreductase" evidence="3">
    <location>
        <begin position="132"/>
        <end position="287"/>
    </location>
</feature>
<dbReference type="PANTHER" id="PTHR43708">
    <property type="entry name" value="CONSERVED EXPRESSED OXIDOREDUCTASE (EUROFUNG)"/>
    <property type="match status" value="1"/>
</dbReference>
<dbReference type="Gene3D" id="3.40.50.720">
    <property type="entry name" value="NAD(P)-binding Rossmann-like Domain"/>
    <property type="match status" value="1"/>
</dbReference>
<dbReference type="InterPro" id="IPR055170">
    <property type="entry name" value="GFO_IDH_MocA-like_dom"/>
</dbReference>
<dbReference type="InterPro" id="IPR036291">
    <property type="entry name" value="NAD(P)-bd_dom_sf"/>
</dbReference>